<dbReference type="Gene3D" id="2.60.120.920">
    <property type="match status" value="1"/>
</dbReference>
<protein>
    <recommendedName>
        <fullName evidence="4">B30.2/SPRY domain-containing protein</fullName>
    </recommendedName>
</protein>
<accession>A0A8S3HRF4</accession>
<evidence type="ECO:0000313" key="5">
    <source>
        <dbReference type="EMBL" id="CAF5186333.1"/>
    </source>
</evidence>
<dbReference type="CDD" id="cd11709">
    <property type="entry name" value="SPRY"/>
    <property type="match status" value="1"/>
</dbReference>
<dbReference type="GO" id="GO:0008270">
    <property type="term" value="F:zinc ion binding"/>
    <property type="evidence" value="ECO:0007669"/>
    <property type="project" value="UniProtKB-KW"/>
</dbReference>
<dbReference type="PANTHER" id="PTHR13363:SF5">
    <property type="entry name" value="E3 UBIQUITIN-PROTEIN LIGASE RNF123"/>
    <property type="match status" value="1"/>
</dbReference>
<keyword evidence="1" id="KW-0479">Metal-binding</keyword>
<dbReference type="GO" id="GO:0005737">
    <property type="term" value="C:cytoplasm"/>
    <property type="evidence" value="ECO:0007669"/>
    <property type="project" value="TreeGrafter"/>
</dbReference>
<keyword evidence="3" id="KW-0862">Zinc</keyword>
<evidence type="ECO:0000259" key="4">
    <source>
        <dbReference type="PROSITE" id="PS50188"/>
    </source>
</evidence>
<feature type="domain" description="B30.2/SPRY" evidence="4">
    <location>
        <begin position="12"/>
        <end position="231"/>
    </location>
</feature>
<evidence type="ECO:0000313" key="6">
    <source>
        <dbReference type="Proteomes" id="UP000681720"/>
    </source>
</evidence>
<dbReference type="PANTHER" id="PTHR13363">
    <property type="entry name" value="RING FINGER AND SRY DOMAIN-CONTAINING"/>
    <property type="match status" value="1"/>
</dbReference>
<dbReference type="EMBL" id="CAJOBJ010333849">
    <property type="protein sequence ID" value="CAF5186333.1"/>
    <property type="molecule type" value="Genomic_DNA"/>
</dbReference>
<dbReference type="GO" id="GO:0051603">
    <property type="term" value="P:proteolysis involved in protein catabolic process"/>
    <property type="evidence" value="ECO:0007669"/>
    <property type="project" value="TreeGrafter"/>
</dbReference>
<organism evidence="5 6">
    <name type="scientific">Rotaria magnacalcarata</name>
    <dbReference type="NCBI Taxonomy" id="392030"/>
    <lineage>
        <taxon>Eukaryota</taxon>
        <taxon>Metazoa</taxon>
        <taxon>Spiralia</taxon>
        <taxon>Gnathifera</taxon>
        <taxon>Rotifera</taxon>
        <taxon>Eurotatoria</taxon>
        <taxon>Bdelloidea</taxon>
        <taxon>Philodinida</taxon>
        <taxon>Philodinidae</taxon>
        <taxon>Rotaria</taxon>
    </lineage>
</organism>
<dbReference type="Pfam" id="PF00622">
    <property type="entry name" value="SPRY"/>
    <property type="match status" value="1"/>
</dbReference>
<dbReference type="InterPro" id="IPR001870">
    <property type="entry name" value="B30.2/SPRY"/>
</dbReference>
<name>A0A8S3HRF4_9BILA</name>
<dbReference type="Proteomes" id="UP000681720">
    <property type="component" value="Unassembled WGS sequence"/>
</dbReference>
<dbReference type="InterPro" id="IPR043136">
    <property type="entry name" value="B30.2/SPRY_sf"/>
</dbReference>
<keyword evidence="2" id="KW-0863">Zinc-finger</keyword>
<reference evidence="5" key="1">
    <citation type="submission" date="2021-02" db="EMBL/GenBank/DDBJ databases">
        <authorList>
            <person name="Nowell W R."/>
        </authorList>
    </citation>
    <scope>NUCLEOTIDE SEQUENCE</scope>
</reference>
<evidence type="ECO:0000256" key="1">
    <source>
        <dbReference type="ARBA" id="ARBA00022723"/>
    </source>
</evidence>
<dbReference type="InterPro" id="IPR003877">
    <property type="entry name" value="SPRY_dom"/>
</dbReference>
<dbReference type="InterPro" id="IPR045129">
    <property type="entry name" value="RNF123/RKP/RSPRY1"/>
</dbReference>
<dbReference type="PROSITE" id="PS50188">
    <property type="entry name" value="B302_SPRY"/>
    <property type="match status" value="1"/>
</dbReference>
<feature type="non-terminal residue" evidence="5">
    <location>
        <position position="366"/>
    </location>
</feature>
<dbReference type="GO" id="GO:0004842">
    <property type="term" value="F:ubiquitin-protein transferase activity"/>
    <property type="evidence" value="ECO:0007669"/>
    <property type="project" value="InterPro"/>
</dbReference>
<evidence type="ECO:0000256" key="2">
    <source>
        <dbReference type="ARBA" id="ARBA00022771"/>
    </source>
</evidence>
<evidence type="ECO:0000256" key="3">
    <source>
        <dbReference type="ARBA" id="ARBA00022833"/>
    </source>
</evidence>
<dbReference type="AlphaFoldDB" id="A0A8S3HRF4"/>
<proteinExistence type="predicted"/>
<sequence>MPFKINSLNNDFTTANEWKSLMSKRDLQSFKQGRSGNDEIKIVELSSQLADKWFAEECGIEHRLPGKIYLVSESSNISFGTFIVENLQLTQGNWYFCVRLLESTFARIGWITNGFQPSESIGIGHDQYSWSYDGSQGMIYNNEQYPFHLENIRWSTNDVCGCGIEINGDRIRINYWLNGFFLGTAFEHNRPIYSTTSTLCNMLPNGDQTSYFPGVTLKVDDTAILSGCEFIFHPMDMFECPLPEGYKPLLVPTLVDIDDSFVPYPCNAYLIGNNIEDYFIHKRNNKSIRFLCDFISGDHLESKFLVDKYQLILSEQDQGFPLTIDDHQSWSISFDFSVLKTTNDYLDIPLLTFDTYSVRIPINKIT</sequence>
<dbReference type="SUPFAM" id="SSF49899">
    <property type="entry name" value="Concanavalin A-like lectins/glucanases"/>
    <property type="match status" value="1"/>
</dbReference>
<comment type="caution">
    <text evidence="5">The sequence shown here is derived from an EMBL/GenBank/DDBJ whole genome shotgun (WGS) entry which is preliminary data.</text>
</comment>
<gene>
    <name evidence="5" type="ORF">GIL414_LOCUS71224</name>
</gene>
<dbReference type="InterPro" id="IPR013320">
    <property type="entry name" value="ConA-like_dom_sf"/>
</dbReference>